<protein>
    <submittedName>
        <fullName evidence="1">Uncharacterized protein</fullName>
    </submittedName>
</protein>
<dbReference type="AlphaFoldDB" id="F4Y205"/>
<gene>
    <name evidence="1" type="ORF">LYNGBM3L_67220</name>
</gene>
<dbReference type="HOGENOM" id="CLU_2465646_0_0_3"/>
<accession>F4Y205</accession>
<evidence type="ECO:0000313" key="2">
    <source>
        <dbReference type="Proteomes" id="UP000003959"/>
    </source>
</evidence>
<dbReference type="EMBL" id="GL890970">
    <property type="protein sequence ID" value="EGJ29297.1"/>
    <property type="molecule type" value="Genomic_DNA"/>
</dbReference>
<sequence length="88" mass="9370">MNFAQGLHGIAIIYLLINKAVRVAWPTALNAGQVSTAVLNKRPRKQSGSDAARSWGFPPLAIASREGSPFLKPSASARNSWIGACCPH</sequence>
<organism evidence="1 2">
    <name type="scientific">Moorena producens 3L</name>
    <dbReference type="NCBI Taxonomy" id="489825"/>
    <lineage>
        <taxon>Bacteria</taxon>
        <taxon>Bacillati</taxon>
        <taxon>Cyanobacteriota</taxon>
        <taxon>Cyanophyceae</taxon>
        <taxon>Coleofasciculales</taxon>
        <taxon>Coleofasciculaceae</taxon>
        <taxon>Moorena</taxon>
    </lineage>
</organism>
<reference evidence="2" key="1">
    <citation type="journal article" date="2011" name="Proc. Natl. Acad. Sci. U.S.A.">
        <title>Genomic insights into the physiology and ecology of the marine filamentous cyanobacterium Lyngbya majuscula.</title>
        <authorList>
            <person name="Jones A.C."/>
            <person name="Monroe E.A."/>
            <person name="Podell S."/>
            <person name="Hess W.R."/>
            <person name="Klages S."/>
            <person name="Esquenazi E."/>
            <person name="Niessen S."/>
            <person name="Hoover H."/>
            <person name="Rothmann M."/>
            <person name="Lasken R.S."/>
            <person name="Yates J.R.III."/>
            <person name="Reinhardt R."/>
            <person name="Kube M."/>
            <person name="Burkart M.D."/>
            <person name="Allen E.E."/>
            <person name="Dorrestein P.C."/>
            <person name="Gerwick W.H."/>
            <person name="Gerwick L."/>
        </authorList>
    </citation>
    <scope>NUCLEOTIDE SEQUENCE [LARGE SCALE GENOMIC DNA]</scope>
    <source>
        <strain evidence="2">3L</strain>
    </source>
</reference>
<name>F4Y205_9CYAN</name>
<evidence type="ECO:0000313" key="1">
    <source>
        <dbReference type="EMBL" id="EGJ29297.1"/>
    </source>
</evidence>
<dbReference type="Proteomes" id="UP000003959">
    <property type="component" value="Unassembled WGS sequence"/>
</dbReference>
<proteinExistence type="predicted"/>
<keyword evidence="2" id="KW-1185">Reference proteome</keyword>